<comment type="caution">
    <text evidence="2">The sequence shown here is derived from an EMBL/GenBank/DDBJ whole genome shotgun (WGS) entry which is preliminary data.</text>
</comment>
<accession>A0AAE8T050</accession>
<keyword evidence="3" id="KW-1185">Reference proteome</keyword>
<gene>
    <name evidence="2" type="ORF">DNG_10210</name>
</gene>
<reference evidence="2" key="1">
    <citation type="submission" date="2018-03" db="EMBL/GenBank/DDBJ databases">
        <authorList>
            <person name="Guldener U."/>
        </authorList>
    </citation>
    <scope>NUCLEOTIDE SEQUENCE</scope>
</reference>
<name>A0AAE8T050_9PEZI</name>
<sequence>MDAIGMIIGSFWGLERTRRLLALLSDDREIESVRNTICLSPILHHWWRMGYMALEPLEKLSNGTRVRLRWLHQVRFSMGDKIPLSAGPSDHLHLPPVQGSLDVRDCRSGHLILNGLVIDLTSDNLATEVSYDLLQLQWDLLRMAALCGAANAPDDPDWNTRGSKVCGRA</sequence>
<dbReference type="Proteomes" id="UP001187682">
    <property type="component" value="Unassembled WGS sequence"/>
</dbReference>
<evidence type="ECO:0000259" key="1">
    <source>
        <dbReference type="Pfam" id="PF13391"/>
    </source>
</evidence>
<dbReference type="InterPro" id="IPR003615">
    <property type="entry name" value="HNH_nuc"/>
</dbReference>
<dbReference type="Pfam" id="PF13391">
    <property type="entry name" value="HNH_2"/>
    <property type="match status" value="1"/>
</dbReference>
<dbReference type="AlphaFoldDB" id="A0AAE8T050"/>
<proteinExistence type="predicted"/>
<feature type="domain" description="HNH nuclease" evidence="1">
    <location>
        <begin position="20"/>
        <end position="54"/>
    </location>
</feature>
<evidence type="ECO:0000313" key="3">
    <source>
        <dbReference type="Proteomes" id="UP001187682"/>
    </source>
</evidence>
<evidence type="ECO:0000313" key="2">
    <source>
        <dbReference type="EMBL" id="SPO07516.1"/>
    </source>
</evidence>
<dbReference type="EMBL" id="ONZQ02000021">
    <property type="protein sequence ID" value="SPO07516.1"/>
    <property type="molecule type" value="Genomic_DNA"/>
</dbReference>
<organism evidence="2 3">
    <name type="scientific">Cephalotrichum gorgonifer</name>
    <dbReference type="NCBI Taxonomy" id="2041049"/>
    <lineage>
        <taxon>Eukaryota</taxon>
        <taxon>Fungi</taxon>
        <taxon>Dikarya</taxon>
        <taxon>Ascomycota</taxon>
        <taxon>Pezizomycotina</taxon>
        <taxon>Sordariomycetes</taxon>
        <taxon>Hypocreomycetidae</taxon>
        <taxon>Microascales</taxon>
        <taxon>Microascaceae</taxon>
        <taxon>Cephalotrichum</taxon>
    </lineage>
</organism>
<protein>
    <recommendedName>
        <fullName evidence="1">HNH nuclease domain-containing protein</fullName>
    </recommendedName>
</protein>